<feature type="transmembrane region" description="Helical" evidence="5">
    <location>
        <begin position="251"/>
        <end position="271"/>
    </location>
</feature>
<dbReference type="PANTHER" id="PTHR37955">
    <property type="entry name" value="TELLURITE RESISTANCE PROTEIN TEHA"/>
    <property type="match status" value="1"/>
</dbReference>
<evidence type="ECO:0000256" key="5">
    <source>
        <dbReference type="SAM" id="Phobius"/>
    </source>
</evidence>
<feature type="transmembrane region" description="Helical" evidence="5">
    <location>
        <begin position="160"/>
        <end position="182"/>
    </location>
</feature>
<feature type="transmembrane region" description="Helical" evidence="5">
    <location>
        <begin position="218"/>
        <end position="239"/>
    </location>
</feature>
<feature type="transmembrane region" description="Helical" evidence="5">
    <location>
        <begin position="102"/>
        <end position="120"/>
    </location>
</feature>
<dbReference type="Pfam" id="PF03595">
    <property type="entry name" value="SLAC1"/>
    <property type="match status" value="1"/>
</dbReference>
<keyword evidence="4 5" id="KW-0472">Membrane</keyword>
<evidence type="ECO:0000256" key="1">
    <source>
        <dbReference type="ARBA" id="ARBA00004141"/>
    </source>
</evidence>
<keyword evidence="7" id="KW-1185">Reference proteome</keyword>
<organism evidence="6 7">
    <name type="scientific">Aquella oligotrophica</name>
    <dbReference type="NCBI Taxonomy" id="2067065"/>
    <lineage>
        <taxon>Bacteria</taxon>
        <taxon>Pseudomonadati</taxon>
        <taxon>Pseudomonadota</taxon>
        <taxon>Betaproteobacteria</taxon>
        <taxon>Neisseriales</taxon>
        <taxon>Neisseriaceae</taxon>
        <taxon>Aquella</taxon>
    </lineage>
</organism>
<dbReference type="GO" id="GO:0046583">
    <property type="term" value="F:monoatomic cation efflux transmembrane transporter activity"/>
    <property type="evidence" value="ECO:0007669"/>
    <property type="project" value="TreeGrafter"/>
</dbReference>
<feature type="transmembrane region" description="Helical" evidence="5">
    <location>
        <begin position="194"/>
        <end position="212"/>
    </location>
</feature>
<dbReference type="CDD" id="cd09325">
    <property type="entry name" value="TDT_C4-dicarb_trans"/>
    <property type="match status" value="1"/>
</dbReference>
<dbReference type="Gene3D" id="1.50.10.150">
    <property type="entry name" value="Voltage-dependent anion channel"/>
    <property type="match status" value="1"/>
</dbReference>
<reference evidence="7" key="1">
    <citation type="submission" date="2017-11" db="EMBL/GenBank/DDBJ databases">
        <authorList>
            <person name="Chan K.G."/>
            <person name="Lee L.S."/>
        </authorList>
    </citation>
    <scope>NUCLEOTIDE SEQUENCE [LARGE SCALE GENOMIC DNA]</scope>
    <source>
        <strain evidence="7">DSM 100970</strain>
    </source>
</reference>
<feature type="transmembrane region" description="Helical" evidence="5">
    <location>
        <begin position="77"/>
        <end position="96"/>
    </location>
</feature>
<dbReference type="GO" id="GO:0005886">
    <property type="term" value="C:plasma membrane"/>
    <property type="evidence" value="ECO:0007669"/>
    <property type="project" value="TreeGrafter"/>
</dbReference>
<proteinExistence type="predicted"/>
<dbReference type="InterPro" id="IPR038665">
    <property type="entry name" value="Voltage-dep_anion_channel_sf"/>
</dbReference>
<dbReference type="AlphaFoldDB" id="A0A2I7N4V3"/>
<name>A0A2I7N4V3_9NEIS</name>
<evidence type="ECO:0000313" key="6">
    <source>
        <dbReference type="EMBL" id="AUR51496.1"/>
    </source>
</evidence>
<dbReference type="EMBL" id="CP024847">
    <property type="protein sequence ID" value="AUR51496.1"/>
    <property type="molecule type" value="Genomic_DNA"/>
</dbReference>
<dbReference type="PANTHER" id="PTHR37955:SF1">
    <property type="entry name" value="DEP DOMAIN-CONTAINING PROTEIN"/>
    <property type="match status" value="1"/>
</dbReference>
<protein>
    <submittedName>
        <fullName evidence="6">C4-dicarboxylate ABC transporter</fullName>
    </submittedName>
</protein>
<keyword evidence="3 5" id="KW-1133">Transmembrane helix</keyword>
<sequence>MNVKTFVGKLKNLPVAVSGLALGTAGLGNVLANEVHSSLRYICAMIALLILLMVAIKKLSHPKVLWNEISHPVAGSFIPAFDMALMVIASIIVKHNQIVGKGMWYLAILFHLFFAISFIYHRYKDFDLNHMLPSWFVPPVGIIVACVTGEAMQAEFITHTIFYFGFICYILLLPVMMYRLIFGDRIQDAQLPSFAIMGAPASLCLAGYLTAFNEPSQIVVGVLLSLSLMMTSLVIISMIRINHYRIRFMPIYASFTFPLAIGATALIKYSHFIGLNTLSGQFWHQIGLAEMAFATIVVSWVLIMMTRFVFHNVLKTNHS</sequence>
<dbReference type="InterPro" id="IPR004695">
    <property type="entry name" value="SLAC1/Mae1/Ssu1/TehA"/>
</dbReference>
<comment type="subcellular location">
    <subcellularLocation>
        <location evidence="1">Membrane</location>
        <topology evidence="1">Multi-pass membrane protein</topology>
    </subcellularLocation>
</comment>
<feature type="transmembrane region" description="Helical" evidence="5">
    <location>
        <begin position="38"/>
        <end position="56"/>
    </location>
</feature>
<feature type="transmembrane region" description="Helical" evidence="5">
    <location>
        <begin position="291"/>
        <end position="310"/>
    </location>
</feature>
<dbReference type="InterPro" id="IPR052951">
    <property type="entry name" value="Tellurite_res_ion_channel"/>
</dbReference>
<accession>A0A2I7N4V3</accession>
<keyword evidence="2 5" id="KW-0812">Transmembrane</keyword>
<feature type="transmembrane region" description="Helical" evidence="5">
    <location>
        <begin position="12"/>
        <end position="32"/>
    </location>
</feature>
<dbReference type="Proteomes" id="UP000236655">
    <property type="component" value="Chromosome"/>
</dbReference>
<evidence type="ECO:0000256" key="3">
    <source>
        <dbReference type="ARBA" id="ARBA00022989"/>
    </source>
</evidence>
<dbReference type="KEGG" id="nba:CUN60_04055"/>
<gene>
    <name evidence="6" type="ORF">CUN60_04055</name>
</gene>
<evidence type="ECO:0000313" key="7">
    <source>
        <dbReference type="Proteomes" id="UP000236655"/>
    </source>
</evidence>
<evidence type="ECO:0000256" key="4">
    <source>
        <dbReference type="ARBA" id="ARBA00023136"/>
    </source>
</evidence>
<evidence type="ECO:0000256" key="2">
    <source>
        <dbReference type="ARBA" id="ARBA00022692"/>
    </source>
</evidence>